<name>A0A0A9FWM9_ARUDO</name>
<organism evidence="1">
    <name type="scientific">Arundo donax</name>
    <name type="common">Giant reed</name>
    <name type="synonym">Donax arundinaceus</name>
    <dbReference type="NCBI Taxonomy" id="35708"/>
    <lineage>
        <taxon>Eukaryota</taxon>
        <taxon>Viridiplantae</taxon>
        <taxon>Streptophyta</taxon>
        <taxon>Embryophyta</taxon>
        <taxon>Tracheophyta</taxon>
        <taxon>Spermatophyta</taxon>
        <taxon>Magnoliopsida</taxon>
        <taxon>Liliopsida</taxon>
        <taxon>Poales</taxon>
        <taxon>Poaceae</taxon>
        <taxon>PACMAD clade</taxon>
        <taxon>Arundinoideae</taxon>
        <taxon>Arundineae</taxon>
        <taxon>Arundo</taxon>
    </lineage>
</organism>
<reference evidence="1" key="2">
    <citation type="journal article" date="2015" name="Data Brief">
        <title>Shoot transcriptome of the giant reed, Arundo donax.</title>
        <authorList>
            <person name="Barrero R.A."/>
            <person name="Guerrero F.D."/>
            <person name="Moolhuijzen P."/>
            <person name="Goolsby J.A."/>
            <person name="Tidwell J."/>
            <person name="Bellgard S.E."/>
            <person name="Bellgard M.I."/>
        </authorList>
    </citation>
    <scope>NUCLEOTIDE SEQUENCE</scope>
    <source>
        <tissue evidence="1">Shoot tissue taken approximately 20 cm above the soil surface</tissue>
    </source>
</reference>
<accession>A0A0A9FWM9</accession>
<proteinExistence type="predicted"/>
<sequence length="17" mass="1995">MEFPSRLPSQTSLQPNY</sequence>
<evidence type="ECO:0000313" key="1">
    <source>
        <dbReference type="EMBL" id="JAE15599.1"/>
    </source>
</evidence>
<protein>
    <submittedName>
        <fullName evidence="1">Uncharacterized protein</fullName>
    </submittedName>
</protein>
<reference evidence="1" key="1">
    <citation type="submission" date="2014-09" db="EMBL/GenBank/DDBJ databases">
        <authorList>
            <person name="Magalhaes I.L.F."/>
            <person name="Oliveira U."/>
            <person name="Santos F.R."/>
            <person name="Vidigal T.H.D.A."/>
            <person name="Brescovit A.D."/>
            <person name="Santos A.J."/>
        </authorList>
    </citation>
    <scope>NUCLEOTIDE SEQUENCE</scope>
    <source>
        <tissue evidence="1">Shoot tissue taken approximately 20 cm above the soil surface</tissue>
    </source>
</reference>
<dbReference type="AlphaFoldDB" id="A0A0A9FWM9"/>
<dbReference type="EMBL" id="GBRH01182297">
    <property type="protein sequence ID" value="JAE15599.1"/>
    <property type="molecule type" value="Transcribed_RNA"/>
</dbReference>